<dbReference type="InterPro" id="IPR050177">
    <property type="entry name" value="Lipid_A_modif_metabolic_enz"/>
</dbReference>
<name>A0A5S5AM35_9FIRM</name>
<dbReference type="CDD" id="cd05261">
    <property type="entry name" value="CAPF_like_SDR_e"/>
    <property type="match status" value="1"/>
</dbReference>
<dbReference type="InterPro" id="IPR036291">
    <property type="entry name" value="NAD(P)-bd_dom_sf"/>
</dbReference>
<dbReference type="InterPro" id="IPR001509">
    <property type="entry name" value="Epimerase_deHydtase"/>
</dbReference>
<keyword evidence="4" id="KW-1185">Reference proteome</keyword>
<feature type="domain" description="Capsular polysaccharide assembling protein CapF C-terminal" evidence="2">
    <location>
        <begin position="258"/>
        <end position="367"/>
    </location>
</feature>
<evidence type="ECO:0000259" key="1">
    <source>
        <dbReference type="Pfam" id="PF01370"/>
    </source>
</evidence>
<dbReference type="Pfam" id="PF01370">
    <property type="entry name" value="Epimerase"/>
    <property type="match status" value="1"/>
</dbReference>
<evidence type="ECO:0000313" key="3">
    <source>
        <dbReference type="EMBL" id="TYP52414.1"/>
    </source>
</evidence>
<dbReference type="PANTHER" id="PTHR43245">
    <property type="entry name" value="BIFUNCTIONAL POLYMYXIN RESISTANCE PROTEIN ARNA"/>
    <property type="match status" value="1"/>
</dbReference>
<evidence type="ECO:0000313" key="4">
    <source>
        <dbReference type="Proteomes" id="UP000322294"/>
    </source>
</evidence>
<dbReference type="RefSeq" id="WP_148867480.1">
    <property type="nucleotide sequence ID" value="NZ_VNHO01000019.1"/>
</dbReference>
<reference evidence="3 4" key="1">
    <citation type="submission" date="2019-07" db="EMBL/GenBank/DDBJ databases">
        <title>Genomic Encyclopedia of Type Strains, Phase I: the one thousand microbial genomes (KMG-I) project.</title>
        <authorList>
            <person name="Kyrpides N."/>
        </authorList>
    </citation>
    <scope>NUCLEOTIDE SEQUENCE [LARGE SCALE GENOMIC DNA]</scope>
    <source>
        <strain evidence="3 4">DSM 16647</strain>
    </source>
</reference>
<proteinExistence type="predicted"/>
<evidence type="ECO:0000259" key="2">
    <source>
        <dbReference type="Pfam" id="PF14667"/>
    </source>
</evidence>
<dbReference type="InterPro" id="IPR011051">
    <property type="entry name" value="RmlC_Cupin_sf"/>
</dbReference>
<protein>
    <submittedName>
        <fullName evidence="3">UDP-2-acetamido-2,6-beta-L-arabino-hexul-4-ose reductase</fullName>
    </submittedName>
</protein>
<organism evidence="3 4">
    <name type="scientific">Thermosediminibacter litoriperuensis</name>
    <dbReference type="NCBI Taxonomy" id="291989"/>
    <lineage>
        <taxon>Bacteria</taxon>
        <taxon>Bacillati</taxon>
        <taxon>Bacillota</taxon>
        <taxon>Clostridia</taxon>
        <taxon>Thermosediminibacterales</taxon>
        <taxon>Thermosediminibacteraceae</taxon>
        <taxon>Thermosediminibacter</taxon>
    </lineage>
</organism>
<gene>
    <name evidence="3" type="ORF">LZ11_01758</name>
</gene>
<dbReference type="Pfam" id="PF14667">
    <property type="entry name" value="Polysacc_synt_C"/>
    <property type="match status" value="1"/>
</dbReference>
<dbReference type="AlphaFoldDB" id="A0A5S5AM35"/>
<dbReference type="Proteomes" id="UP000322294">
    <property type="component" value="Unassembled WGS sequence"/>
</dbReference>
<dbReference type="PANTHER" id="PTHR43245:SF55">
    <property type="entry name" value="NAD(P)-BINDING DOMAIN-CONTAINING PROTEIN"/>
    <property type="match status" value="1"/>
</dbReference>
<dbReference type="InterPro" id="IPR029303">
    <property type="entry name" value="CapF_C"/>
</dbReference>
<feature type="domain" description="NAD-dependent epimerase/dehydratase" evidence="1">
    <location>
        <begin position="4"/>
        <end position="186"/>
    </location>
</feature>
<comment type="caution">
    <text evidence="3">The sequence shown here is derived from an EMBL/GenBank/DDBJ whole genome shotgun (WGS) entry which is preliminary data.</text>
</comment>
<dbReference type="Gene3D" id="3.40.50.720">
    <property type="entry name" value="NAD(P)-binding Rossmann-like Domain"/>
    <property type="match status" value="1"/>
</dbReference>
<dbReference type="Gene3D" id="2.60.120.10">
    <property type="entry name" value="Jelly Rolls"/>
    <property type="match status" value="1"/>
</dbReference>
<dbReference type="SUPFAM" id="SSF51182">
    <property type="entry name" value="RmlC-like cupins"/>
    <property type="match status" value="1"/>
</dbReference>
<dbReference type="EMBL" id="VNHO01000019">
    <property type="protein sequence ID" value="TYP52414.1"/>
    <property type="molecule type" value="Genomic_DNA"/>
</dbReference>
<sequence>MRTVLITGADGFIGKNLVTSLEQNKDLKILTYNRNNTIEELEQLIKKSDFIFHLAGVNRPQDLSEYDSGNRGFTEHLLNLLDKQNRKIPVLFSSSIQATLNNPYGISKLAAEQALLSWSKNNGINIYIYRLPNVFGKWCHPNYNSVVATFCYNIARGLPININDPSKELTLVYIDDVVSEFINALNGNPHMDEDGYCIIPRTFKITLQELADKLFEFAQSRKSLIMPDFEDDFTRFLYATYVSYLPEDDFGYELDMKSDNRGWLAEFIKSRHFGQIFISKTKPGITRGNHWHHTKVEKFLVIQGEALIKFRQIRGDNVIEYRVSGDNLKVLDIPAGYTHSITNIGDTDLITIFWADEIFEPDKPDTYYMEV</sequence>
<dbReference type="CDD" id="cd07007">
    <property type="entry name" value="cupin_CapF-like_C"/>
    <property type="match status" value="1"/>
</dbReference>
<dbReference type="SUPFAM" id="SSF51735">
    <property type="entry name" value="NAD(P)-binding Rossmann-fold domains"/>
    <property type="match status" value="1"/>
</dbReference>
<dbReference type="OrthoDB" id="9801056at2"/>
<dbReference type="InterPro" id="IPR014710">
    <property type="entry name" value="RmlC-like_jellyroll"/>
</dbReference>
<accession>A0A5S5AM35</accession>